<proteinExistence type="predicted"/>
<dbReference type="AlphaFoldDB" id="A0A7C9VAF2"/>
<evidence type="ECO:0000313" key="1">
    <source>
        <dbReference type="EMBL" id="NGN40111.1"/>
    </source>
</evidence>
<comment type="caution">
    <text evidence="1">The sequence shown here is derived from an EMBL/GenBank/DDBJ whole genome shotgun (WGS) entry which is preliminary data.</text>
</comment>
<gene>
    <name evidence="1" type="ORF">G6N74_03440</name>
</gene>
<sequence length="73" mass="8066">MWIALTDFDGKQIFFNTTHLVSMKEHGPGTIITHVVGQTVVSESPETIRKVLGLTQTTAMTNPLHRYGVEGRA</sequence>
<accession>A0A7C9VAF2</accession>
<name>A0A7C9VAF2_9HYPH</name>
<dbReference type="Proteomes" id="UP000481252">
    <property type="component" value="Unassembled WGS sequence"/>
</dbReference>
<evidence type="ECO:0000313" key="2">
    <source>
        <dbReference type="Proteomes" id="UP000481252"/>
    </source>
</evidence>
<protein>
    <submittedName>
        <fullName evidence="1">Uncharacterized protein</fullName>
    </submittedName>
</protein>
<keyword evidence="2" id="KW-1185">Reference proteome</keyword>
<organism evidence="1 2">
    <name type="scientific">Mesorhizobium zhangyense</name>
    <dbReference type="NCBI Taxonomy" id="1776730"/>
    <lineage>
        <taxon>Bacteria</taxon>
        <taxon>Pseudomonadati</taxon>
        <taxon>Pseudomonadota</taxon>
        <taxon>Alphaproteobacteria</taxon>
        <taxon>Hyphomicrobiales</taxon>
        <taxon>Phyllobacteriaceae</taxon>
        <taxon>Mesorhizobium</taxon>
    </lineage>
</organism>
<reference evidence="1 2" key="1">
    <citation type="submission" date="2020-02" db="EMBL/GenBank/DDBJ databases">
        <title>Genome sequence of the type strain CGMCC 1.15528 of Mesorhizobium zhangyense.</title>
        <authorList>
            <person name="Gao J."/>
            <person name="Sun J."/>
        </authorList>
    </citation>
    <scope>NUCLEOTIDE SEQUENCE [LARGE SCALE GENOMIC DNA]</scope>
    <source>
        <strain evidence="1 2">CGMCC 1.15528</strain>
    </source>
</reference>
<dbReference type="EMBL" id="JAAKZG010000001">
    <property type="protein sequence ID" value="NGN40111.1"/>
    <property type="molecule type" value="Genomic_DNA"/>
</dbReference>
<dbReference type="RefSeq" id="WP_165114298.1">
    <property type="nucleotide sequence ID" value="NZ_JAAKZG010000001.1"/>
</dbReference>